<dbReference type="SUPFAM" id="SSF55447">
    <property type="entry name" value="CO dehydrogenase flavoprotein C-terminal domain-like"/>
    <property type="match status" value="1"/>
</dbReference>
<feature type="domain" description="CO dehydrogenase flavoprotein C-terminal" evidence="1">
    <location>
        <begin position="1"/>
        <end position="63"/>
    </location>
</feature>
<keyword evidence="3" id="KW-1185">Reference proteome</keyword>
<gene>
    <name evidence="2" type="ORF">U6N30_28300</name>
</gene>
<dbReference type="Pfam" id="PF03450">
    <property type="entry name" value="CO_deh_flav_C"/>
    <property type="match status" value="1"/>
</dbReference>
<protein>
    <recommendedName>
        <fullName evidence="1">CO dehydrogenase flavoprotein C-terminal domain-containing protein</fullName>
    </recommendedName>
</protein>
<organism evidence="2 3">
    <name type="scientific">Blastococcus brunescens</name>
    <dbReference type="NCBI Taxonomy" id="1564165"/>
    <lineage>
        <taxon>Bacteria</taxon>
        <taxon>Bacillati</taxon>
        <taxon>Actinomycetota</taxon>
        <taxon>Actinomycetes</taxon>
        <taxon>Geodermatophilales</taxon>
        <taxon>Geodermatophilaceae</taxon>
        <taxon>Blastococcus</taxon>
    </lineage>
</organism>
<evidence type="ECO:0000259" key="1">
    <source>
        <dbReference type="Pfam" id="PF03450"/>
    </source>
</evidence>
<dbReference type="Gene3D" id="3.30.390.50">
    <property type="entry name" value="CO dehydrogenase flavoprotein, C-terminal domain"/>
    <property type="match status" value="1"/>
</dbReference>
<sequence>MAESPHRAVEAEQLLVGQQPTVEVAAAAGAAAAATCRPPADLVGSSQYRQNLISLLTARALANAAERAQRRIE</sequence>
<dbReference type="InterPro" id="IPR005107">
    <property type="entry name" value="CO_DH_flav_C"/>
</dbReference>
<accession>A0ABZ1AYA4</accession>
<evidence type="ECO:0000313" key="3">
    <source>
        <dbReference type="Proteomes" id="UP001324287"/>
    </source>
</evidence>
<evidence type="ECO:0000313" key="2">
    <source>
        <dbReference type="EMBL" id="WRL63555.1"/>
    </source>
</evidence>
<dbReference type="Proteomes" id="UP001324287">
    <property type="component" value="Chromosome"/>
</dbReference>
<dbReference type="RefSeq" id="WP_324274890.1">
    <property type="nucleotide sequence ID" value="NZ_CP141261.1"/>
</dbReference>
<name>A0ABZ1AYA4_9ACTN</name>
<reference evidence="2 3" key="1">
    <citation type="submission" date="2023-12" db="EMBL/GenBank/DDBJ databases">
        <title>Blastococcus brunescens sp. nov., an actonobacterium isolated from sandstone collected in sahara desert.</title>
        <authorList>
            <person name="Gtari M."/>
            <person name="Ghodhbane F."/>
        </authorList>
    </citation>
    <scope>NUCLEOTIDE SEQUENCE [LARGE SCALE GENOMIC DNA]</scope>
    <source>
        <strain evidence="2 3">BMG 8361</strain>
    </source>
</reference>
<proteinExistence type="predicted"/>
<dbReference type="EMBL" id="CP141261">
    <property type="protein sequence ID" value="WRL63555.1"/>
    <property type="molecule type" value="Genomic_DNA"/>
</dbReference>
<dbReference type="InterPro" id="IPR036683">
    <property type="entry name" value="CO_DH_flav_C_dom_sf"/>
</dbReference>